<dbReference type="AlphaFoldDB" id="A0A0D0BR20"/>
<proteinExistence type="predicted"/>
<gene>
    <name evidence="1" type="ORF">GYMLUDRAFT_265601</name>
</gene>
<protein>
    <submittedName>
        <fullName evidence="1">Uncharacterized protein</fullName>
    </submittedName>
</protein>
<organism evidence="1 2">
    <name type="scientific">Collybiopsis luxurians FD-317 M1</name>
    <dbReference type="NCBI Taxonomy" id="944289"/>
    <lineage>
        <taxon>Eukaryota</taxon>
        <taxon>Fungi</taxon>
        <taxon>Dikarya</taxon>
        <taxon>Basidiomycota</taxon>
        <taxon>Agaricomycotina</taxon>
        <taxon>Agaricomycetes</taxon>
        <taxon>Agaricomycetidae</taxon>
        <taxon>Agaricales</taxon>
        <taxon>Marasmiineae</taxon>
        <taxon>Omphalotaceae</taxon>
        <taxon>Collybiopsis</taxon>
        <taxon>Collybiopsis luxurians</taxon>
    </lineage>
</organism>
<dbReference type="Proteomes" id="UP000053593">
    <property type="component" value="Unassembled WGS sequence"/>
</dbReference>
<accession>A0A0D0BR20</accession>
<keyword evidence="2" id="KW-1185">Reference proteome</keyword>
<reference evidence="1 2" key="1">
    <citation type="submission" date="2014-04" db="EMBL/GenBank/DDBJ databases">
        <title>Evolutionary Origins and Diversification of the Mycorrhizal Mutualists.</title>
        <authorList>
            <consortium name="DOE Joint Genome Institute"/>
            <consortium name="Mycorrhizal Genomics Consortium"/>
            <person name="Kohler A."/>
            <person name="Kuo A."/>
            <person name="Nagy L.G."/>
            <person name="Floudas D."/>
            <person name="Copeland A."/>
            <person name="Barry K.W."/>
            <person name="Cichocki N."/>
            <person name="Veneault-Fourrey C."/>
            <person name="LaButti K."/>
            <person name="Lindquist E.A."/>
            <person name="Lipzen A."/>
            <person name="Lundell T."/>
            <person name="Morin E."/>
            <person name="Murat C."/>
            <person name="Riley R."/>
            <person name="Ohm R."/>
            <person name="Sun H."/>
            <person name="Tunlid A."/>
            <person name="Henrissat B."/>
            <person name="Grigoriev I.V."/>
            <person name="Hibbett D.S."/>
            <person name="Martin F."/>
        </authorList>
    </citation>
    <scope>NUCLEOTIDE SEQUENCE [LARGE SCALE GENOMIC DNA]</scope>
    <source>
        <strain evidence="1 2">FD-317 M1</strain>
    </source>
</reference>
<dbReference type="OrthoDB" id="3267419at2759"/>
<evidence type="ECO:0000313" key="1">
    <source>
        <dbReference type="EMBL" id="KIK52074.1"/>
    </source>
</evidence>
<name>A0A0D0BR20_9AGAR</name>
<dbReference type="EMBL" id="KN834849">
    <property type="protein sequence ID" value="KIK52074.1"/>
    <property type="molecule type" value="Genomic_DNA"/>
</dbReference>
<sequence length="281" mass="31265">MDLHSPNSDARDLQIETMVEYIENETFRLRSLLFSGKVPSSRVKNFAFDLALIGLSVRAGHLVDAFAPKDARKGFPALLHSLQQRFKLFEDVVHVYEPASEQSFLINVPLLSQRYPAHAFVDSSCWPFSYPIFVSTEGSSNVLPEPPEALSTLLQDLTNQLLNPSEWKVTSTIELPQGLSASSTVPLAALLLEYPVAYCPPATVTSPFLSSEMLDVYDVCLELPNNEGYVLTFSDGLNRRHSMLKFSCPLHLGAIYPERLSPEDEQTCACRNCSSQYRNGG</sequence>
<evidence type="ECO:0000313" key="2">
    <source>
        <dbReference type="Proteomes" id="UP000053593"/>
    </source>
</evidence>
<dbReference type="HOGENOM" id="CLU_086728_0_0_1"/>